<dbReference type="KEGG" id="stur:STURON_00742"/>
<evidence type="ECO:0000313" key="4">
    <source>
        <dbReference type="Proteomes" id="UP000067243"/>
    </source>
</evidence>
<dbReference type="InterPro" id="IPR036869">
    <property type="entry name" value="J_dom_sf"/>
</dbReference>
<evidence type="ECO:0000259" key="2">
    <source>
        <dbReference type="PROSITE" id="PS50076"/>
    </source>
</evidence>
<keyword evidence="1" id="KW-0472">Membrane</keyword>
<dbReference type="Proteomes" id="UP000067243">
    <property type="component" value="Chromosome"/>
</dbReference>
<keyword evidence="1" id="KW-0812">Transmembrane</keyword>
<sequence>MLLISTALYVLTSIMYFFNFIFKKYFKNKTYYFLNATYTLYFILAALIISYFIYILDDSYNITFENWNDNKYYDISFLKKILNIINIALICFTTTFLISVFLLIIDFFSYDKQLKFYKHLLFIKDKKAIKFNEKELSSIRKSYSYYLKHKFITYEKFNLLKKVEWKKEFDNLVVLQNTELEEIISNYTYNEHFIELKKYTNTNEFMIYIGDERHEIILYPFYIKDITQSFYYINLSIYNRLIFKAAYYKLASNISITIDYNLRVVNNKYKINILEDFEMCKILLKLTSDYLNDFLCMLYNKLRKFEINKFKEFYNISSLIDYGESYYNEFLNAIFEKLYNKYINYIKGNSIGNINDKSLLEAFDYFGLTLDTSYDQFKKNYRLFAKKNHPDINKEKKLKIDMTVVNKYKNIVEEFYKLKH</sequence>
<name>A0A0K1P6R9_9MOLU</name>
<dbReference type="SUPFAM" id="SSF46565">
    <property type="entry name" value="Chaperone J-domain"/>
    <property type="match status" value="1"/>
</dbReference>
<feature type="domain" description="J" evidence="2">
    <location>
        <begin position="361"/>
        <end position="420"/>
    </location>
</feature>
<dbReference type="AlphaFoldDB" id="A0A0K1P6R9"/>
<accession>A0A0K1P6R9</accession>
<proteinExistence type="predicted"/>
<protein>
    <recommendedName>
        <fullName evidence="2">J domain-containing protein</fullName>
    </recommendedName>
</protein>
<dbReference type="PROSITE" id="PS50076">
    <property type="entry name" value="DNAJ_2"/>
    <property type="match status" value="1"/>
</dbReference>
<organism evidence="3 4">
    <name type="scientific">Spiroplasma turonicum</name>
    <dbReference type="NCBI Taxonomy" id="216946"/>
    <lineage>
        <taxon>Bacteria</taxon>
        <taxon>Bacillati</taxon>
        <taxon>Mycoplasmatota</taxon>
        <taxon>Mollicutes</taxon>
        <taxon>Entomoplasmatales</taxon>
        <taxon>Spiroplasmataceae</taxon>
        <taxon>Spiroplasma</taxon>
    </lineage>
</organism>
<feature type="transmembrane region" description="Helical" evidence="1">
    <location>
        <begin position="6"/>
        <end position="26"/>
    </location>
</feature>
<feature type="transmembrane region" description="Helical" evidence="1">
    <location>
        <begin position="81"/>
        <end position="108"/>
    </location>
</feature>
<evidence type="ECO:0000256" key="1">
    <source>
        <dbReference type="SAM" id="Phobius"/>
    </source>
</evidence>
<dbReference type="EMBL" id="CP012328">
    <property type="protein sequence ID" value="AKU79988.1"/>
    <property type="molecule type" value="Genomic_DNA"/>
</dbReference>
<gene>
    <name evidence="3" type="ORF">STURON_00742</name>
</gene>
<dbReference type="InterPro" id="IPR001623">
    <property type="entry name" value="DnaJ_domain"/>
</dbReference>
<keyword evidence="1" id="KW-1133">Transmembrane helix</keyword>
<dbReference type="PATRIC" id="fig|216946.3.peg.771"/>
<reference evidence="3 4" key="1">
    <citation type="journal article" date="2015" name="Genome Announc.">
        <title>Complete Genome Sequence of Spiroplasma turonicum Strain Tab4cT, a Parasite of a Horse Fly, Haematopota sp. (Diptera: Tabanidae).</title>
        <authorList>
            <person name="Davis R.E."/>
            <person name="Shao J."/>
            <person name="Zhao Y."/>
            <person name="Gasparich G.E."/>
            <person name="Gaynor B.J."/>
            <person name="Donofrio N."/>
        </authorList>
    </citation>
    <scope>NUCLEOTIDE SEQUENCE [LARGE SCALE GENOMIC DNA]</scope>
    <source>
        <strain evidence="3 4">Tab4c</strain>
    </source>
</reference>
<feature type="transmembrane region" description="Helical" evidence="1">
    <location>
        <begin position="38"/>
        <end position="56"/>
    </location>
</feature>
<evidence type="ECO:0000313" key="3">
    <source>
        <dbReference type="EMBL" id="AKU79988.1"/>
    </source>
</evidence>
<keyword evidence="4" id="KW-1185">Reference proteome</keyword>